<gene>
    <name evidence="5" type="ORF">HH308_12040</name>
</gene>
<evidence type="ECO:0000259" key="4">
    <source>
        <dbReference type="PROSITE" id="PS50995"/>
    </source>
</evidence>
<dbReference type="InterPro" id="IPR052526">
    <property type="entry name" value="HTH-type_Bedaq_tolerance"/>
</dbReference>
<dbReference type="GO" id="GO:0003677">
    <property type="term" value="F:DNA binding"/>
    <property type="evidence" value="ECO:0007669"/>
    <property type="project" value="UniProtKB-KW"/>
</dbReference>
<dbReference type="SUPFAM" id="SSF46785">
    <property type="entry name" value="Winged helix' DNA-binding domain"/>
    <property type="match status" value="1"/>
</dbReference>
<dbReference type="PANTHER" id="PTHR39515">
    <property type="entry name" value="CONSERVED PROTEIN"/>
    <property type="match status" value="1"/>
</dbReference>
<keyword evidence="3" id="KW-0804">Transcription</keyword>
<dbReference type="Gene3D" id="1.10.10.10">
    <property type="entry name" value="Winged helix-like DNA-binding domain superfamily/Winged helix DNA-binding domain"/>
    <property type="match status" value="1"/>
</dbReference>
<dbReference type="PANTHER" id="PTHR39515:SF2">
    <property type="entry name" value="HTH-TYPE TRANSCRIPTIONAL REGULATOR RV0880"/>
    <property type="match status" value="1"/>
</dbReference>
<evidence type="ECO:0000313" key="5">
    <source>
        <dbReference type="EMBL" id="NMO01941.1"/>
    </source>
</evidence>
<comment type="caution">
    <text evidence="5">The sequence shown here is derived from an EMBL/GenBank/DDBJ whole genome shotgun (WGS) entry which is preliminary data.</text>
</comment>
<keyword evidence="2" id="KW-0238">DNA-binding</keyword>
<dbReference type="EMBL" id="JABBNB010000010">
    <property type="protein sequence ID" value="NMO01941.1"/>
    <property type="molecule type" value="Genomic_DNA"/>
</dbReference>
<evidence type="ECO:0000256" key="3">
    <source>
        <dbReference type="ARBA" id="ARBA00023163"/>
    </source>
</evidence>
<feature type="domain" description="HTH marR-type" evidence="4">
    <location>
        <begin position="10"/>
        <end position="137"/>
    </location>
</feature>
<dbReference type="PROSITE" id="PS50995">
    <property type="entry name" value="HTH_MARR_2"/>
    <property type="match status" value="1"/>
</dbReference>
<dbReference type="AlphaFoldDB" id="A0A848L0D7"/>
<evidence type="ECO:0000256" key="2">
    <source>
        <dbReference type="ARBA" id="ARBA00023125"/>
    </source>
</evidence>
<accession>A0A848L0D7</accession>
<evidence type="ECO:0000313" key="6">
    <source>
        <dbReference type="Proteomes" id="UP000550729"/>
    </source>
</evidence>
<sequence length="158" mass="16917">MTISPQPSSAAHLYHNLVRISRSLRASGTGGLSAGSSSALWTIVNNPPLRLCDIADRESVAAPTMSRVVAGLENDGFVRRIVDPEDGRARLFSATPAGVELITDARSRKAQVLSAAIADLSDAERARVHEGLEILARALTTNRCTDTDSRARHNDEES</sequence>
<evidence type="ECO:0000256" key="1">
    <source>
        <dbReference type="ARBA" id="ARBA00023015"/>
    </source>
</evidence>
<organism evidence="5 6">
    <name type="scientific">Gordonia asplenii</name>
    <dbReference type="NCBI Taxonomy" id="2725283"/>
    <lineage>
        <taxon>Bacteria</taxon>
        <taxon>Bacillati</taxon>
        <taxon>Actinomycetota</taxon>
        <taxon>Actinomycetes</taxon>
        <taxon>Mycobacteriales</taxon>
        <taxon>Gordoniaceae</taxon>
        <taxon>Gordonia</taxon>
    </lineage>
</organism>
<dbReference type="RefSeq" id="WP_170194443.1">
    <property type="nucleotide sequence ID" value="NZ_JABBNB010000010.1"/>
</dbReference>
<protein>
    <submittedName>
        <fullName evidence="5">MarR family transcriptional regulator</fullName>
    </submittedName>
</protein>
<dbReference type="Pfam" id="PF01047">
    <property type="entry name" value="MarR"/>
    <property type="match status" value="1"/>
</dbReference>
<dbReference type="InterPro" id="IPR036390">
    <property type="entry name" value="WH_DNA-bd_sf"/>
</dbReference>
<proteinExistence type="predicted"/>
<dbReference type="InterPro" id="IPR036388">
    <property type="entry name" value="WH-like_DNA-bd_sf"/>
</dbReference>
<dbReference type="InterPro" id="IPR000835">
    <property type="entry name" value="HTH_MarR-typ"/>
</dbReference>
<reference evidence="5 6" key="1">
    <citation type="submission" date="2020-04" db="EMBL/GenBank/DDBJ databases">
        <title>Gordonia sp. nov. TBRC 11910.</title>
        <authorList>
            <person name="Suriyachadkun C."/>
        </authorList>
    </citation>
    <scope>NUCLEOTIDE SEQUENCE [LARGE SCALE GENOMIC DNA]</scope>
    <source>
        <strain evidence="5 6">TBRC 11910</strain>
    </source>
</reference>
<dbReference type="SMART" id="SM00347">
    <property type="entry name" value="HTH_MARR"/>
    <property type="match status" value="1"/>
</dbReference>
<dbReference type="PROSITE" id="PS01117">
    <property type="entry name" value="HTH_MARR_1"/>
    <property type="match status" value="1"/>
</dbReference>
<dbReference type="Proteomes" id="UP000550729">
    <property type="component" value="Unassembled WGS sequence"/>
</dbReference>
<dbReference type="GO" id="GO:0003700">
    <property type="term" value="F:DNA-binding transcription factor activity"/>
    <property type="evidence" value="ECO:0007669"/>
    <property type="project" value="InterPro"/>
</dbReference>
<keyword evidence="6" id="KW-1185">Reference proteome</keyword>
<keyword evidence="1" id="KW-0805">Transcription regulation</keyword>
<name>A0A848L0D7_9ACTN</name>
<dbReference type="InterPro" id="IPR023187">
    <property type="entry name" value="Tscrpt_reg_MarR-type_CS"/>
</dbReference>